<name>A0AAD8U0X9_LOLMU</name>
<feature type="compositionally biased region" description="Basic residues" evidence="2">
    <location>
        <begin position="661"/>
        <end position="673"/>
    </location>
</feature>
<reference evidence="4" key="1">
    <citation type="submission" date="2023-07" db="EMBL/GenBank/DDBJ databases">
        <title>A chromosome-level genome assembly of Lolium multiflorum.</title>
        <authorList>
            <person name="Chen Y."/>
            <person name="Copetti D."/>
            <person name="Kolliker R."/>
            <person name="Studer B."/>
        </authorList>
    </citation>
    <scope>NUCLEOTIDE SEQUENCE</scope>
    <source>
        <strain evidence="4">02402/16</strain>
        <tissue evidence="4">Leaf</tissue>
    </source>
</reference>
<dbReference type="SMART" id="SM00343">
    <property type="entry name" value="ZnF_C2HC"/>
    <property type="match status" value="2"/>
</dbReference>
<feature type="compositionally biased region" description="Low complexity" evidence="2">
    <location>
        <begin position="275"/>
        <end position="285"/>
    </location>
</feature>
<feature type="compositionally biased region" description="Basic residues" evidence="2">
    <location>
        <begin position="133"/>
        <end position="148"/>
    </location>
</feature>
<dbReference type="InterPro" id="IPR053253">
    <property type="entry name" value="Sex_diff_modulator"/>
</dbReference>
<feature type="compositionally biased region" description="Low complexity" evidence="2">
    <location>
        <begin position="642"/>
        <end position="651"/>
    </location>
</feature>
<feature type="compositionally biased region" description="Basic and acidic residues" evidence="2">
    <location>
        <begin position="843"/>
        <end position="853"/>
    </location>
</feature>
<evidence type="ECO:0000259" key="3">
    <source>
        <dbReference type="PROSITE" id="PS50158"/>
    </source>
</evidence>
<keyword evidence="1" id="KW-0479">Metal-binding</keyword>
<feature type="region of interest" description="Disordered" evidence="2">
    <location>
        <begin position="197"/>
        <end position="289"/>
    </location>
</feature>
<proteinExistence type="predicted"/>
<dbReference type="Gene3D" id="4.10.60.10">
    <property type="entry name" value="Zinc finger, CCHC-type"/>
    <property type="match status" value="1"/>
</dbReference>
<dbReference type="PANTHER" id="PTHR33087">
    <property type="entry name" value="OS07G0539200 PROTEIN"/>
    <property type="match status" value="1"/>
</dbReference>
<gene>
    <name evidence="4" type="ORF">QYE76_013334</name>
</gene>
<feature type="compositionally biased region" description="Basic and acidic residues" evidence="2">
    <location>
        <begin position="257"/>
        <end position="272"/>
    </location>
</feature>
<feature type="region of interest" description="Disordered" evidence="2">
    <location>
        <begin position="77"/>
        <end position="105"/>
    </location>
</feature>
<accession>A0AAD8U0X9</accession>
<feature type="region of interest" description="Disordered" evidence="2">
    <location>
        <begin position="18"/>
        <end position="47"/>
    </location>
</feature>
<dbReference type="PANTHER" id="PTHR33087:SF42">
    <property type="entry name" value="DUF4283 DOMAIN-CONTAINING PROTEIN"/>
    <property type="match status" value="1"/>
</dbReference>
<keyword evidence="1" id="KW-0863">Zinc-finger</keyword>
<keyword evidence="1" id="KW-0862">Zinc</keyword>
<dbReference type="Pfam" id="PF00098">
    <property type="entry name" value="zf-CCHC"/>
    <property type="match status" value="1"/>
</dbReference>
<evidence type="ECO:0000256" key="2">
    <source>
        <dbReference type="SAM" id="MobiDB-lite"/>
    </source>
</evidence>
<organism evidence="4 5">
    <name type="scientific">Lolium multiflorum</name>
    <name type="common">Italian ryegrass</name>
    <name type="synonym">Lolium perenne subsp. multiflorum</name>
    <dbReference type="NCBI Taxonomy" id="4521"/>
    <lineage>
        <taxon>Eukaryota</taxon>
        <taxon>Viridiplantae</taxon>
        <taxon>Streptophyta</taxon>
        <taxon>Embryophyta</taxon>
        <taxon>Tracheophyta</taxon>
        <taxon>Spermatophyta</taxon>
        <taxon>Magnoliopsida</taxon>
        <taxon>Liliopsida</taxon>
        <taxon>Poales</taxon>
        <taxon>Poaceae</taxon>
        <taxon>BOP clade</taxon>
        <taxon>Pooideae</taxon>
        <taxon>Poodae</taxon>
        <taxon>Poeae</taxon>
        <taxon>Poeae Chloroplast Group 2 (Poeae type)</taxon>
        <taxon>Loliodinae</taxon>
        <taxon>Loliinae</taxon>
        <taxon>Lolium</taxon>
    </lineage>
</organism>
<protein>
    <recommendedName>
        <fullName evidence="3">CCHC-type domain-containing protein</fullName>
    </recommendedName>
</protein>
<feature type="compositionally biased region" description="Gly residues" evidence="2">
    <location>
        <begin position="620"/>
        <end position="641"/>
    </location>
</feature>
<dbReference type="InterPro" id="IPR001878">
    <property type="entry name" value="Znf_CCHC"/>
</dbReference>
<feature type="domain" description="CCHC-type" evidence="3">
    <location>
        <begin position="187"/>
        <end position="200"/>
    </location>
</feature>
<feature type="compositionally biased region" description="Pro residues" evidence="2">
    <location>
        <begin position="22"/>
        <end position="43"/>
    </location>
</feature>
<dbReference type="EMBL" id="JAUUTY010000001">
    <property type="protein sequence ID" value="KAK1696637.1"/>
    <property type="molecule type" value="Genomic_DNA"/>
</dbReference>
<feature type="compositionally biased region" description="Basic and acidic residues" evidence="2">
    <location>
        <begin position="223"/>
        <end position="244"/>
    </location>
</feature>
<feature type="region of interest" description="Disordered" evidence="2">
    <location>
        <begin position="843"/>
        <end position="877"/>
    </location>
</feature>
<dbReference type="PROSITE" id="PS50158">
    <property type="entry name" value="ZF_CCHC"/>
    <property type="match status" value="1"/>
</dbReference>
<comment type="caution">
    <text evidence="4">The sequence shown here is derived from an EMBL/GenBank/DDBJ whole genome shotgun (WGS) entry which is preliminary data.</text>
</comment>
<evidence type="ECO:0000313" key="5">
    <source>
        <dbReference type="Proteomes" id="UP001231189"/>
    </source>
</evidence>
<dbReference type="GO" id="GO:0003676">
    <property type="term" value="F:nucleic acid binding"/>
    <property type="evidence" value="ECO:0007669"/>
    <property type="project" value="InterPro"/>
</dbReference>
<dbReference type="SUPFAM" id="SSF57756">
    <property type="entry name" value="Retrovirus zinc finger-like domains"/>
    <property type="match status" value="1"/>
</dbReference>
<dbReference type="AlphaFoldDB" id="A0AAD8U0X9"/>
<feature type="compositionally biased region" description="Basic and acidic residues" evidence="2">
    <location>
        <begin position="87"/>
        <end position="104"/>
    </location>
</feature>
<evidence type="ECO:0000256" key="1">
    <source>
        <dbReference type="PROSITE-ProRule" id="PRU00047"/>
    </source>
</evidence>
<feature type="region of interest" description="Disordered" evidence="2">
    <location>
        <begin position="119"/>
        <end position="150"/>
    </location>
</feature>
<dbReference type="GO" id="GO:0008270">
    <property type="term" value="F:zinc ion binding"/>
    <property type="evidence" value="ECO:0007669"/>
    <property type="project" value="UniProtKB-KW"/>
</dbReference>
<keyword evidence="5" id="KW-1185">Reference proteome</keyword>
<evidence type="ECO:0000313" key="4">
    <source>
        <dbReference type="EMBL" id="KAK1696637.1"/>
    </source>
</evidence>
<feature type="region of interest" description="Disordered" evidence="2">
    <location>
        <begin position="613"/>
        <end position="673"/>
    </location>
</feature>
<dbReference type="Proteomes" id="UP001231189">
    <property type="component" value="Unassembled WGS sequence"/>
</dbReference>
<dbReference type="InterPro" id="IPR036875">
    <property type="entry name" value="Znf_CCHC_sf"/>
</dbReference>
<sequence length="897" mass="94404">MEWSAREERSERGVLRACACPSPAPSPLPRPIPTHGPSIPIPAPTARRLGARAVLPRRPWSDSEDTPSSFRDALMGARAAESVDVPESSRARREVRSMVRREEASTAIDALDDSDDLIDEEGEEGPWEEPAHVTRKRARGRRGGKKVAARPVRPAREVGAYADYEGLCLLCTQPGHRAADCTTGPVCLRCGETGHMARECSLPRPPRPSSPPDGEEPARKRRSGEGWHHRMGESANDLRARAPEGRQAAVEPRGRHREVAPDPRVVSGERRVTAPRRGALAPPRAHQGAAFAHRDVPAVVAARTVAPVPELVARELPAGGDRVVAPVLPAVRRGTVVARPRRSADEQVAPLGLRRPAFGGELARRPARASCVLPRTPEMDEAEEALAKALLAVIVGVRRTVTVEEVAMALEDVHGLAPGSFSVHCHRPEDFLLYFASQVDRDRVLGDGVLASPYFRLLLRPWSRRTHAASGGLCVHTELEIEGVPANAWSLATAEAVLAPTAWVERLHPLTRSRADMGVLRLTAWCLDPAAIPREVDLHVVEPDDPPSLADMAAPSQAVVPPHISTLVYPLLVHVTRTVDFRRSTPSNAAAGGADDGRAPAWPAVRQYQYTRGVPDVLPGSGGDGGGAAPSAGHGGGGGGSRTLTSGVVVGAPDHDAPRQAAKRKKGRGGRKVRALRAKAALAAQSAAMEDQRGDKGGAADSALTLVADRGEPLEAHGPVQSGALTAVVEEQRAGSVGEVGRELEGAVHPGTALRVGSVVVIPAMSASQKELTSVQSPATHAPGSLLEKTTAALALPMLGSPSLGPGQAEGPLLLTRPACQLGQTQVGSAVAAEGDLGQAQERERLATSDARESASLGGSNFTSDDHHDAGATPPRAAAGYGCHDCCLHGGAPSRRR</sequence>